<dbReference type="CDD" id="cd06445">
    <property type="entry name" value="ATase"/>
    <property type="match status" value="1"/>
</dbReference>
<dbReference type="InterPro" id="IPR036388">
    <property type="entry name" value="WH-like_DNA-bd_sf"/>
</dbReference>
<dbReference type="InterPro" id="IPR036631">
    <property type="entry name" value="MGMT_N_sf"/>
</dbReference>
<dbReference type="SUPFAM" id="SSF53155">
    <property type="entry name" value="Methylated DNA-protein cysteine methyltransferase domain"/>
    <property type="match status" value="1"/>
</dbReference>
<feature type="domain" description="Methylated-DNA-[protein]-cysteine S-methyltransferase DNA binding" evidence="10">
    <location>
        <begin position="81"/>
        <end position="160"/>
    </location>
</feature>
<comment type="subcellular location">
    <subcellularLocation>
        <location evidence="9">Cytoplasm</location>
    </subcellularLocation>
</comment>
<evidence type="ECO:0000313" key="13">
    <source>
        <dbReference type="Proteomes" id="UP000019225"/>
    </source>
</evidence>
<dbReference type="PANTHER" id="PTHR10815">
    <property type="entry name" value="METHYLATED-DNA--PROTEIN-CYSTEINE METHYLTRANSFERASE"/>
    <property type="match status" value="1"/>
</dbReference>
<dbReference type="PANTHER" id="PTHR10815:SF5">
    <property type="entry name" value="METHYLATED-DNA--PROTEIN-CYSTEINE METHYLTRANSFERASE"/>
    <property type="match status" value="1"/>
</dbReference>
<evidence type="ECO:0000259" key="11">
    <source>
        <dbReference type="Pfam" id="PF02870"/>
    </source>
</evidence>
<dbReference type="PATRIC" id="fig|1449976.3.peg.7120"/>
<comment type="function">
    <text evidence="9">Involved in the cellular defense against the biological effects of O6-methylguanine (O6-MeG) and O4-methylthymine (O4-MeT) in DNA. Repairs the methylated nucleobase in DNA by stoichiometrically transferring the methyl group to a cysteine residue in the enzyme. This is a suicide reaction: the enzyme is irreversibly inactivated.</text>
</comment>
<evidence type="ECO:0000256" key="1">
    <source>
        <dbReference type="ARBA" id="ARBA00001286"/>
    </source>
</evidence>
<sequence length="170" mass="18295">MGVRHAVVDSPVGELTLVADGQALIGLYFAGHGRTPRLTDLGPRVPDGADPVLAEAARQLREYFAGERTTFELELAPRGSEFEQKVWQLLTTIPYGQTRTYGQLAAELGDPRAAQAVGNANGWNPISILVPCHRVVGARGALTGYAGGVDRKRFLLELEEPSAEAGNRLF</sequence>
<evidence type="ECO:0000256" key="7">
    <source>
        <dbReference type="ARBA" id="ARBA00023204"/>
    </source>
</evidence>
<dbReference type="InterPro" id="IPR023546">
    <property type="entry name" value="MGMT"/>
</dbReference>
<dbReference type="Gene3D" id="1.10.10.10">
    <property type="entry name" value="Winged helix-like DNA-binding domain superfamily/Winged helix DNA-binding domain"/>
    <property type="match status" value="1"/>
</dbReference>
<dbReference type="PROSITE" id="PS00374">
    <property type="entry name" value="MGMT"/>
    <property type="match status" value="1"/>
</dbReference>
<keyword evidence="3 9" id="KW-0963">Cytoplasm</keyword>
<dbReference type="InterPro" id="IPR036217">
    <property type="entry name" value="MethylDNA_cys_MeTrfase_DNAb"/>
</dbReference>
<keyword evidence="4 9" id="KW-0489">Methyltransferase</keyword>
<organism evidence="12 13">
    <name type="scientific">Kutzneria albida DSM 43870</name>
    <dbReference type="NCBI Taxonomy" id="1449976"/>
    <lineage>
        <taxon>Bacteria</taxon>
        <taxon>Bacillati</taxon>
        <taxon>Actinomycetota</taxon>
        <taxon>Actinomycetes</taxon>
        <taxon>Pseudonocardiales</taxon>
        <taxon>Pseudonocardiaceae</taxon>
        <taxon>Kutzneria</taxon>
    </lineage>
</organism>
<dbReference type="InterPro" id="IPR014048">
    <property type="entry name" value="MethylDNA_cys_MeTrfase_DNA-bd"/>
</dbReference>
<dbReference type="EMBL" id="CP007155">
    <property type="protein sequence ID" value="AHI00446.1"/>
    <property type="molecule type" value="Genomic_DNA"/>
</dbReference>
<dbReference type="AlphaFoldDB" id="W5WI65"/>
<dbReference type="GO" id="GO:0006307">
    <property type="term" value="P:DNA alkylation repair"/>
    <property type="evidence" value="ECO:0007669"/>
    <property type="project" value="UniProtKB-UniRule"/>
</dbReference>
<evidence type="ECO:0000313" key="12">
    <source>
        <dbReference type="EMBL" id="AHI00446.1"/>
    </source>
</evidence>
<keyword evidence="6 9" id="KW-0227">DNA damage</keyword>
<dbReference type="EC" id="2.1.1.63" evidence="9"/>
<dbReference type="GO" id="GO:0032259">
    <property type="term" value="P:methylation"/>
    <property type="evidence" value="ECO:0007669"/>
    <property type="project" value="UniProtKB-KW"/>
</dbReference>
<dbReference type="InterPro" id="IPR001497">
    <property type="entry name" value="MethylDNA_cys_MeTrfase_AS"/>
</dbReference>
<dbReference type="Pfam" id="PF01035">
    <property type="entry name" value="DNA_binding_1"/>
    <property type="match status" value="1"/>
</dbReference>
<dbReference type="HOGENOM" id="CLU_000445_52_2_11"/>
<gene>
    <name evidence="12" type="ORF">KALB_7088</name>
</gene>
<dbReference type="GO" id="GO:0003908">
    <property type="term" value="F:methylated-DNA-[protein]-cysteine S-methyltransferase activity"/>
    <property type="evidence" value="ECO:0007669"/>
    <property type="project" value="UniProtKB-UniRule"/>
</dbReference>
<dbReference type="KEGG" id="kal:KALB_7088"/>
<comment type="similarity">
    <text evidence="2 9">Belongs to the MGMT family.</text>
</comment>
<protein>
    <recommendedName>
        <fullName evidence="9">Methylated-DNA--protein-cysteine methyltransferase</fullName>
        <ecNumber evidence="9">2.1.1.63</ecNumber>
    </recommendedName>
    <alternativeName>
        <fullName evidence="9">6-O-methylguanine-DNA methyltransferase</fullName>
        <shortName evidence="9">MGMT</shortName>
    </alternativeName>
    <alternativeName>
        <fullName evidence="9">O-6-methylguanine-DNA-alkyltransferase</fullName>
    </alternativeName>
</protein>
<evidence type="ECO:0000256" key="9">
    <source>
        <dbReference type="HAMAP-Rule" id="MF_00772"/>
    </source>
</evidence>
<dbReference type="GO" id="GO:0005737">
    <property type="term" value="C:cytoplasm"/>
    <property type="evidence" value="ECO:0007669"/>
    <property type="project" value="UniProtKB-SubCell"/>
</dbReference>
<keyword evidence="7 9" id="KW-0234">DNA repair</keyword>
<evidence type="ECO:0000256" key="5">
    <source>
        <dbReference type="ARBA" id="ARBA00022679"/>
    </source>
</evidence>
<evidence type="ECO:0000256" key="4">
    <source>
        <dbReference type="ARBA" id="ARBA00022603"/>
    </source>
</evidence>
<dbReference type="STRING" id="1449976.KALB_7088"/>
<dbReference type="Pfam" id="PF02870">
    <property type="entry name" value="Methyltransf_1N"/>
    <property type="match status" value="1"/>
</dbReference>
<comment type="miscellaneous">
    <text evidence="9">This enzyme catalyzes only one turnover and therefore is not strictly catalytic. According to one definition, an enzyme is a biocatalyst that acts repeatedly and over many reaction cycles.</text>
</comment>
<comment type="catalytic activity">
    <reaction evidence="8 9">
        <text>a 6-O-methyl-2'-deoxyguanosine in DNA + L-cysteinyl-[protein] = S-methyl-L-cysteinyl-[protein] + a 2'-deoxyguanosine in DNA</text>
        <dbReference type="Rhea" id="RHEA:24000"/>
        <dbReference type="Rhea" id="RHEA-COMP:10131"/>
        <dbReference type="Rhea" id="RHEA-COMP:10132"/>
        <dbReference type="Rhea" id="RHEA-COMP:11367"/>
        <dbReference type="Rhea" id="RHEA-COMP:11368"/>
        <dbReference type="ChEBI" id="CHEBI:29950"/>
        <dbReference type="ChEBI" id="CHEBI:82612"/>
        <dbReference type="ChEBI" id="CHEBI:85445"/>
        <dbReference type="ChEBI" id="CHEBI:85448"/>
        <dbReference type="EC" id="2.1.1.63"/>
    </reaction>
</comment>
<accession>W5WI65</accession>
<dbReference type="Gene3D" id="3.30.160.70">
    <property type="entry name" value="Methylated DNA-protein cysteine methyltransferase domain"/>
    <property type="match status" value="1"/>
</dbReference>
<dbReference type="RefSeq" id="WP_025360297.1">
    <property type="nucleotide sequence ID" value="NZ_CP007155.1"/>
</dbReference>
<evidence type="ECO:0000256" key="2">
    <source>
        <dbReference type="ARBA" id="ARBA00008711"/>
    </source>
</evidence>
<dbReference type="NCBIfam" id="TIGR00589">
    <property type="entry name" value="ogt"/>
    <property type="match status" value="1"/>
</dbReference>
<proteinExistence type="inferred from homology"/>
<comment type="catalytic activity">
    <reaction evidence="1 9">
        <text>a 4-O-methyl-thymidine in DNA + L-cysteinyl-[protein] = a thymidine in DNA + S-methyl-L-cysteinyl-[protein]</text>
        <dbReference type="Rhea" id="RHEA:53428"/>
        <dbReference type="Rhea" id="RHEA-COMP:10131"/>
        <dbReference type="Rhea" id="RHEA-COMP:10132"/>
        <dbReference type="Rhea" id="RHEA-COMP:13555"/>
        <dbReference type="Rhea" id="RHEA-COMP:13556"/>
        <dbReference type="ChEBI" id="CHEBI:29950"/>
        <dbReference type="ChEBI" id="CHEBI:82612"/>
        <dbReference type="ChEBI" id="CHEBI:137386"/>
        <dbReference type="ChEBI" id="CHEBI:137387"/>
        <dbReference type="EC" id="2.1.1.63"/>
    </reaction>
</comment>
<keyword evidence="5 9" id="KW-0808">Transferase</keyword>
<dbReference type="Proteomes" id="UP000019225">
    <property type="component" value="Chromosome"/>
</dbReference>
<dbReference type="InterPro" id="IPR008332">
    <property type="entry name" value="MethylG_MeTrfase_N"/>
</dbReference>
<dbReference type="eggNOG" id="COG0350">
    <property type="taxonomic scope" value="Bacteria"/>
</dbReference>
<keyword evidence="13" id="KW-1185">Reference proteome</keyword>
<name>W5WI65_9PSEU</name>
<evidence type="ECO:0000259" key="10">
    <source>
        <dbReference type="Pfam" id="PF01035"/>
    </source>
</evidence>
<evidence type="ECO:0000256" key="3">
    <source>
        <dbReference type="ARBA" id="ARBA00022490"/>
    </source>
</evidence>
<dbReference type="SUPFAM" id="SSF46767">
    <property type="entry name" value="Methylated DNA-protein cysteine methyltransferase, C-terminal domain"/>
    <property type="match status" value="1"/>
</dbReference>
<feature type="domain" description="Methylguanine DNA methyltransferase ribonuclease-like" evidence="11">
    <location>
        <begin position="3"/>
        <end position="76"/>
    </location>
</feature>
<dbReference type="OrthoDB" id="9802228at2"/>
<feature type="active site" description="Nucleophile; methyl group acceptor" evidence="9">
    <location>
        <position position="132"/>
    </location>
</feature>
<evidence type="ECO:0000256" key="8">
    <source>
        <dbReference type="ARBA" id="ARBA00049348"/>
    </source>
</evidence>
<evidence type="ECO:0000256" key="6">
    <source>
        <dbReference type="ARBA" id="ARBA00022763"/>
    </source>
</evidence>
<dbReference type="HAMAP" id="MF_00772">
    <property type="entry name" value="OGT"/>
    <property type="match status" value="1"/>
</dbReference>
<dbReference type="FunFam" id="1.10.10.10:FF:000214">
    <property type="entry name" value="Methylated-DNA--protein-cysteine methyltransferase"/>
    <property type="match status" value="1"/>
</dbReference>
<reference evidence="12 13" key="1">
    <citation type="journal article" date="2014" name="BMC Genomics">
        <title>Complete genome sequence of producer of the glycopeptide antibiotic Aculeximycin Kutzneria albida DSM 43870T, a representative of minor genus of Pseudonocardiaceae.</title>
        <authorList>
            <person name="Rebets Y."/>
            <person name="Tokovenko B."/>
            <person name="Lushchyk I."/>
            <person name="Ruckert C."/>
            <person name="Zaburannyi N."/>
            <person name="Bechthold A."/>
            <person name="Kalinowski J."/>
            <person name="Luzhetskyy A."/>
        </authorList>
    </citation>
    <scope>NUCLEOTIDE SEQUENCE [LARGE SCALE GENOMIC DNA]</scope>
    <source>
        <strain evidence="12">DSM 43870</strain>
    </source>
</reference>